<dbReference type="EMBL" id="JADFTS010000009">
    <property type="protein sequence ID" value="KAF9589982.1"/>
    <property type="molecule type" value="Genomic_DNA"/>
</dbReference>
<feature type="repeat" description="PPR" evidence="3">
    <location>
        <begin position="139"/>
        <end position="173"/>
    </location>
</feature>
<organism evidence="4 5">
    <name type="scientific">Coptis chinensis</name>
    <dbReference type="NCBI Taxonomy" id="261450"/>
    <lineage>
        <taxon>Eukaryota</taxon>
        <taxon>Viridiplantae</taxon>
        <taxon>Streptophyta</taxon>
        <taxon>Embryophyta</taxon>
        <taxon>Tracheophyta</taxon>
        <taxon>Spermatophyta</taxon>
        <taxon>Magnoliopsida</taxon>
        <taxon>Ranunculales</taxon>
        <taxon>Ranunculaceae</taxon>
        <taxon>Coptidoideae</taxon>
        <taxon>Coptis</taxon>
    </lineage>
</organism>
<comment type="caution">
    <text evidence="4">The sequence shown here is derived from an EMBL/GenBank/DDBJ whole genome shotgun (WGS) entry which is preliminary data.</text>
</comment>
<dbReference type="InterPro" id="IPR002885">
    <property type="entry name" value="PPR_rpt"/>
</dbReference>
<protein>
    <recommendedName>
        <fullName evidence="6">Pentatricopeptide repeat-containing protein</fullName>
    </recommendedName>
</protein>
<evidence type="ECO:0000256" key="2">
    <source>
        <dbReference type="ARBA" id="ARBA00022737"/>
    </source>
</evidence>
<evidence type="ECO:0000313" key="5">
    <source>
        <dbReference type="Proteomes" id="UP000631114"/>
    </source>
</evidence>
<dbReference type="AlphaFoldDB" id="A0A835H1D5"/>
<dbReference type="PANTHER" id="PTHR46128:SF129">
    <property type="entry name" value="PENTACOTRIPEPTIDE-REPEAT REGION OF PRORP DOMAIN-CONTAINING PROTEIN"/>
    <property type="match status" value="1"/>
</dbReference>
<dbReference type="InterPro" id="IPR050872">
    <property type="entry name" value="PPR_P_subfamily"/>
</dbReference>
<sequence>MVYDGGVVLPLPYDDWRSKLGEVAQGSVIWPKELLMLQSLGHLLEALLMILLRVISSQIPQSLADDKEVMTTAEDSYTSLPISARDSFRAVFIRFCNRRFVPLDLVTYIVLMKGLCDQGKVKEAHQLFHRMIDRGFSPDTLAYNSLICRYGKERKMQEAKSLYREMIQRGLSPDSTTCHLLIKGYGKVGKLLSSLNLVVEFQRLGVLTPLELYNYLEVALCQENRSHAAKSLLRKMVIDGCELSLEMYN</sequence>
<dbReference type="PANTHER" id="PTHR46128">
    <property type="entry name" value="MITOCHONDRIAL GROUP I INTRON SPLICING FACTOR CCM1"/>
    <property type="match status" value="1"/>
</dbReference>
<evidence type="ECO:0000313" key="4">
    <source>
        <dbReference type="EMBL" id="KAF9589982.1"/>
    </source>
</evidence>
<reference evidence="4 5" key="1">
    <citation type="submission" date="2020-10" db="EMBL/GenBank/DDBJ databases">
        <title>The Coptis chinensis genome and diversification of protoberbering-type alkaloids.</title>
        <authorList>
            <person name="Wang B."/>
            <person name="Shu S."/>
            <person name="Song C."/>
            <person name="Liu Y."/>
        </authorList>
    </citation>
    <scope>NUCLEOTIDE SEQUENCE [LARGE SCALE GENOMIC DNA]</scope>
    <source>
        <strain evidence="4">HL-2020</strain>
        <tissue evidence="4">Leaf</tissue>
    </source>
</reference>
<dbReference type="InterPro" id="IPR011990">
    <property type="entry name" value="TPR-like_helical_dom_sf"/>
</dbReference>
<name>A0A835H1D5_9MAGN</name>
<comment type="similarity">
    <text evidence="1">Belongs to the PPR family. P subfamily.</text>
</comment>
<dbReference type="NCBIfam" id="TIGR00756">
    <property type="entry name" value="PPR"/>
    <property type="match status" value="2"/>
</dbReference>
<dbReference type="Gene3D" id="1.25.40.10">
    <property type="entry name" value="Tetratricopeptide repeat domain"/>
    <property type="match status" value="1"/>
</dbReference>
<proteinExistence type="inferred from homology"/>
<dbReference type="PROSITE" id="PS51375">
    <property type="entry name" value="PPR"/>
    <property type="match status" value="2"/>
</dbReference>
<accession>A0A835H1D5</accession>
<dbReference type="SUPFAM" id="SSF81901">
    <property type="entry name" value="HCP-like"/>
    <property type="match status" value="1"/>
</dbReference>
<dbReference type="Pfam" id="PF12854">
    <property type="entry name" value="PPR_1"/>
    <property type="match status" value="1"/>
</dbReference>
<keyword evidence="5" id="KW-1185">Reference proteome</keyword>
<dbReference type="OrthoDB" id="185373at2759"/>
<keyword evidence="2" id="KW-0677">Repeat</keyword>
<gene>
    <name evidence="4" type="ORF">IFM89_029719</name>
</gene>
<dbReference type="Pfam" id="PF01535">
    <property type="entry name" value="PPR"/>
    <property type="match status" value="1"/>
</dbReference>
<dbReference type="Pfam" id="PF13041">
    <property type="entry name" value="PPR_2"/>
    <property type="match status" value="1"/>
</dbReference>
<evidence type="ECO:0000256" key="3">
    <source>
        <dbReference type="PROSITE-ProRule" id="PRU00708"/>
    </source>
</evidence>
<dbReference type="Proteomes" id="UP000631114">
    <property type="component" value="Unassembled WGS sequence"/>
</dbReference>
<evidence type="ECO:0008006" key="6">
    <source>
        <dbReference type="Google" id="ProtNLM"/>
    </source>
</evidence>
<feature type="repeat" description="PPR" evidence="3">
    <location>
        <begin position="104"/>
        <end position="138"/>
    </location>
</feature>
<evidence type="ECO:0000256" key="1">
    <source>
        <dbReference type="ARBA" id="ARBA00007626"/>
    </source>
</evidence>